<evidence type="ECO:0000256" key="1">
    <source>
        <dbReference type="SAM" id="MobiDB-lite"/>
    </source>
</evidence>
<evidence type="ECO:0000313" key="3">
    <source>
        <dbReference type="Proteomes" id="UP000193922"/>
    </source>
</evidence>
<dbReference type="AlphaFoldDB" id="A0A1Y1W0Z5"/>
<accession>A0A1Y1W0Z5</accession>
<keyword evidence="3" id="KW-1185">Reference proteome</keyword>
<protein>
    <submittedName>
        <fullName evidence="2">Uncharacterized protein</fullName>
    </submittedName>
</protein>
<sequence length="306" mass="32582">MWSRTLSRSQEPKTSDCVLLDDSRHSLQSPQPASSSPIVLDEVVELSDSDVEEVKPKRMRYESSPVMLNASSPTVQRFNAAMQTVLVDCTQAAGWRGFAAELALLRADRAVGAQEPGGEGVVAALEVIPETPGQSPDLSDQLPELANIPPLAELHSDPISEFRSEENSLEQHGNSDPLASITQWATPAEPSHGSQHSEDAHASGSESPLEGFCSLQNASQMDASERDLAPFTSAAAGRRWAGSGRLAASHSAPVRPVVLSSSAQNGQRSRQQQAVGFTVCNHYAADPFLDVEASLNWEGGGASRFG</sequence>
<comment type="caution">
    <text evidence="2">The sequence shown here is derived from an EMBL/GenBank/DDBJ whole genome shotgun (WGS) entry which is preliminary data.</text>
</comment>
<evidence type="ECO:0000313" key="2">
    <source>
        <dbReference type="EMBL" id="ORX67171.1"/>
    </source>
</evidence>
<proteinExistence type="predicted"/>
<dbReference type="EMBL" id="MCFD01000013">
    <property type="protein sequence ID" value="ORX67171.1"/>
    <property type="molecule type" value="Genomic_DNA"/>
</dbReference>
<feature type="region of interest" description="Disordered" evidence="1">
    <location>
        <begin position="186"/>
        <end position="211"/>
    </location>
</feature>
<dbReference type="OrthoDB" id="5599736at2759"/>
<reference evidence="2 3" key="1">
    <citation type="submission" date="2016-07" db="EMBL/GenBank/DDBJ databases">
        <title>Pervasive Adenine N6-methylation of Active Genes in Fungi.</title>
        <authorList>
            <consortium name="DOE Joint Genome Institute"/>
            <person name="Mondo S.J."/>
            <person name="Dannebaum R.O."/>
            <person name="Kuo R.C."/>
            <person name="Labutti K."/>
            <person name="Haridas S."/>
            <person name="Kuo A."/>
            <person name="Salamov A."/>
            <person name="Ahrendt S.R."/>
            <person name="Lipzen A."/>
            <person name="Sullivan W."/>
            <person name="Andreopoulos W.B."/>
            <person name="Clum A."/>
            <person name="Lindquist E."/>
            <person name="Daum C."/>
            <person name="Ramamoorthy G.K."/>
            <person name="Gryganskyi A."/>
            <person name="Culley D."/>
            <person name="Magnuson J.K."/>
            <person name="James T.Y."/>
            <person name="O'Malley M.A."/>
            <person name="Stajich J.E."/>
            <person name="Spatafora J.W."/>
            <person name="Visel A."/>
            <person name="Grigoriev I.V."/>
        </authorList>
    </citation>
    <scope>NUCLEOTIDE SEQUENCE [LARGE SCALE GENOMIC DNA]</scope>
    <source>
        <strain evidence="2 3">ATCC 12442</strain>
    </source>
</reference>
<dbReference type="GeneID" id="63807225"/>
<dbReference type="Proteomes" id="UP000193922">
    <property type="component" value="Unassembled WGS sequence"/>
</dbReference>
<dbReference type="RefSeq" id="XP_040741093.1">
    <property type="nucleotide sequence ID" value="XM_040890577.1"/>
</dbReference>
<organism evidence="2 3">
    <name type="scientific">Linderina pennispora</name>
    <dbReference type="NCBI Taxonomy" id="61395"/>
    <lineage>
        <taxon>Eukaryota</taxon>
        <taxon>Fungi</taxon>
        <taxon>Fungi incertae sedis</taxon>
        <taxon>Zoopagomycota</taxon>
        <taxon>Kickxellomycotina</taxon>
        <taxon>Kickxellomycetes</taxon>
        <taxon>Kickxellales</taxon>
        <taxon>Kickxellaceae</taxon>
        <taxon>Linderina</taxon>
    </lineage>
</organism>
<name>A0A1Y1W0Z5_9FUNG</name>
<gene>
    <name evidence="2" type="ORF">DL89DRAFT_294945</name>
</gene>